<keyword evidence="6" id="KW-1185">Reference proteome</keyword>
<dbReference type="PANTHER" id="PTHR44688">
    <property type="entry name" value="DNA-BINDING TRANSCRIPTIONAL ACTIVATOR DEVR_DOSR"/>
    <property type="match status" value="1"/>
</dbReference>
<dbReference type="AlphaFoldDB" id="A0A6C2UPK9"/>
<dbReference type="PROSITE" id="PS50043">
    <property type="entry name" value="HTH_LUXR_2"/>
    <property type="match status" value="1"/>
</dbReference>
<dbReference type="GO" id="GO:0006355">
    <property type="term" value="P:regulation of DNA-templated transcription"/>
    <property type="evidence" value="ECO:0007669"/>
    <property type="project" value="InterPro"/>
</dbReference>
<dbReference type="EMBL" id="CAAHFH010000002">
    <property type="protein sequence ID" value="VGO22240.1"/>
    <property type="molecule type" value="Genomic_DNA"/>
</dbReference>
<evidence type="ECO:0000313" key="6">
    <source>
        <dbReference type="Proteomes" id="UP000346198"/>
    </source>
</evidence>
<accession>A0A6C2UPK9</accession>
<evidence type="ECO:0000313" key="5">
    <source>
        <dbReference type="EMBL" id="VGO22240.1"/>
    </source>
</evidence>
<dbReference type="RefSeq" id="WP_222846384.1">
    <property type="nucleotide sequence ID" value="NZ_CAAHFH010000002.1"/>
</dbReference>
<reference evidence="5 6" key="1">
    <citation type="submission" date="2019-04" db="EMBL/GenBank/DDBJ databases">
        <authorList>
            <person name="Van Vliet M D."/>
        </authorList>
    </citation>
    <scope>NUCLEOTIDE SEQUENCE [LARGE SCALE GENOMIC DNA]</scope>
    <source>
        <strain evidence="5 6">F21</strain>
    </source>
</reference>
<dbReference type="CDD" id="cd06170">
    <property type="entry name" value="LuxR_C_like"/>
    <property type="match status" value="1"/>
</dbReference>
<feature type="domain" description="HTH luxR-type" evidence="4">
    <location>
        <begin position="282"/>
        <end position="347"/>
    </location>
</feature>
<dbReference type="GO" id="GO:0003677">
    <property type="term" value="F:DNA binding"/>
    <property type="evidence" value="ECO:0007669"/>
    <property type="project" value="UniProtKB-KW"/>
</dbReference>
<dbReference type="PROSITE" id="PS00622">
    <property type="entry name" value="HTH_LUXR_1"/>
    <property type="match status" value="1"/>
</dbReference>
<dbReference type="Pfam" id="PF00196">
    <property type="entry name" value="GerE"/>
    <property type="match status" value="1"/>
</dbReference>
<evidence type="ECO:0000256" key="3">
    <source>
        <dbReference type="ARBA" id="ARBA00023163"/>
    </source>
</evidence>
<keyword evidence="2" id="KW-0238">DNA-binding</keyword>
<dbReference type="InterPro" id="IPR016032">
    <property type="entry name" value="Sig_transdc_resp-reg_C-effctor"/>
</dbReference>
<evidence type="ECO:0000259" key="4">
    <source>
        <dbReference type="PROSITE" id="PS50043"/>
    </source>
</evidence>
<keyword evidence="3" id="KW-0804">Transcription</keyword>
<organism evidence="5 6">
    <name type="scientific">Pontiella sulfatireligans</name>
    <dbReference type="NCBI Taxonomy" id="2750658"/>
    <lineage>
        <taxon>Bacteria</taxon>
        <taxon>Pseudomonadati</taxon>
        <taxon>Kiritimatiellota</taxon>
        <taxon>Kiritimatiellia</taxon>
        <taxon>Kiritimatiellales</taxon>
        <taxon>Pontiellaceae</taxon>
        <taxon>Pontiella</taxon>
    </lineage>
</organism>
<sequence length="377" mass="42847">MGSRQITSKMISELLLELYTFPVSGDFFEHVLSVLDSRIPSSLSGCWFNDLDARILKCKTMNNHNDGMRQDRDELTTLLQSHPFMEYFYSNSAGPVLCTTDIMSEKEWKETSVYNEVNRTLGIVHDTNVRFYSGALCVSFSFSDSQAMDEGSHRLLNLVAPHLGAAYRMYNIQQKGWLSNLPDHMIPLCADGRMMDCPAWARALLDQYFPHQKWNSAWNLPEDVQRWIALEIQRAPVVEGSHKIARKLMVEARDSTLCLDLIRCAFGFLIILEEVESLGEIDVLKKLGLTQREAEVLLWVAQGKQNSDIATILNIHTPTVRKHLEHIFQKLRCETRGAAEREALQAINAQRLNCIQVKCPTGTRPICIACRETPVSS</sequence>
<dbReference type="Gene3D" id="1.10.10.10">
    <property type="entry name" value="Winged helix-like DNA-binding domain superfamily/Winged helix DNA-binding domain"/>
    <property type="match status" value="1"/>
</dbReference>
<dbReference type="InterPro" id="IPR036388">
    <property type="entry name" value="WH-like_DNA-bd_sf"/>
</dbReference>
<evidence type="ECO:0000256" key="1">
    <source>
        <dbReference type="ARBA" id="ARBA00023015"/>
    </source>
</evidence>
<name>A0A6C2UPK9_9BACT</name>
<dbReference type="InterPro" id="IPR000792">
    <property type="entry name" value="Tscrpt_reg_LuxR_C"/>
</dbReference>
<proteinExistence type="predicted"/>
<protein>
    <submittedName>
        <fullName evidence="5">HTH-type transcriptional regulator YhjB</fullName>
    </submittedName>
</protein>
<keyword evidence="1" id="KW-0805">Transcription regulation</keyword>
<dbReference type="SUPFAM" id="SSF46894">
    <property type="entry name" value="C-terminal effector domain of the bipartite response regulators"/>
    <property type="match status" value="1"/>
</dbReference>
<evidence type="ECO:0000256" key="2">
    <source>
        <dbReference type="ARBA" id="ARBA00023125"/>
    </source>
</evidence>
<dbReference type="PANTHER" id="PTHR44688:SF16">
    <property type="entry name" value="DNA-BINDING TRANSCRIPTIONAL ACTIVATOR DEVR_DOSR"/>
    <property type="match status" value="1"/>
</dbReference>
<dbReference type="SMART" id="SM00421">
    <property type="entry name" value="HTH_LUXR"/>
    <property type="match status" value="1"/>
</dbReference>
<dbReference type="PRINTS" id="PR00038">
    <property type="entry name" value="HTHLUXR"/>
</dbReference>
<gene>
    <name evidence="5" type="primary">yhjB</name>
    <name evidence="5" type="ORF">SCARR_04322</name>
</gene>
<dbReference type="Proteomes" id="UP000346198">
    <property type="component" value="Unassembled WGS sequence"/>
</dbReference>